<accession>A0A2G2VPF8</accession>
<keyword evidence="1" id="KW-0812">Transmembrane</keyword>
<dbReference type="EMBL" id="MLFT02000011">
    <property type="protein sequence ID" value="PHT34864.1"/>
    <property type="molecule type" value="Genomic_DNA"/>
</dbReference>
<dbReference type="STRING" id="33114.A0A2G2VPF8"/>
<keyword evidence="1" id="KW-1133">Transmembrane helix</keyword>
<proteinExistence type="predicted"/>
<name>A0A2G2VPF8_CAPBA</name>
<gene>
    <name evidence="2" type="ORF">CQW23_26664</name>
</gene>
<dbReference type="AlphaFoldDB" id="A0A2G2VPF8"/>
<keyword evidence="3" id="KW-1185">Reference proteome</keyword>
<comment type="caution">
    <text evidence="2">The sequence shown here is derived from an EMBL/GenBank/DDBJ whole genome shotgun (WGS) entry which is preliminary data.</text>
</comment>
<reference evidence="2 3" key="1">
    <citation type="journal article" date="2017" name="Genome Biol.">
        <title>New reference genome sequences of hot pepper reveal the massive evolution of plant disease-resistance genes by retroduplication.</title>
        <authorList>
            <person name="Kim S."/>
            <person name="Park J."/>
            <person name="Yeom S.I."/>
            <person name="Kim Y.M."/>
            <person name="Seo E."/>
            <person name="Kim K.T."/>
            <person name="Kim M.S."/>
            <person name="Lee J.M."/>
            <person name="Cheong K."/>
            <person name="Shin H.S."/>
            <person name="Kim S.B."/>
            <person name="Han K."/>
            <person name="Lee J."/>
            <person name="Park M."/>
            <person name="Lee H.A."/>
            <person name="Lee H.Y."/>
            <person name="Lee Y."/>
            <person name="Oh S."/>
            <person name="Lee J.H."/>
            <person name="Choi E."/>
            <person name="Choi E."/>
            <person name="Lee S.E."/>
            <person name="Jeon J."/>
            <person name="Kim H."/>
            <person name="Choi G."/>
            <person name="Song H."/>
            <person name="Lee J."/>
            <person name="Lee S.C."/>
            <person name="Kwon J.K."/>
            <person name="Lee H.Y."/>
            <person name="Koo N."/>
            <person name="Hong Y."/>
            <person name="Kim R.W."/>
            <person name="Kang W.H."/>
            <person name="Huh J.H."/>
            <person name="Kang B.C."/>
            <person name="Yang T.J."/>
            <person name="Lee Y.H."/>
            <person name="Bennetzen J.L."/>
            <person name="Choi D."/>
        </authorList>
    </citation>
    <scope>NUCLEOTIDE SEQUENCE [LARGE SCALE GENOMIC DNA]</scope>
    <source>
        <strain evidence="3">cv. PBC81</strain>
    </source>
</reference>
<protein>
    <submittedName>
        <fullName evidence="2">Uncharacterized protein</fullName>
    </submittedName>
</protein>
<feature type="transmembrane region" description="Helical" evidence="1">
    <location>
        <begin position="97"/>
        <end position="121"/>
    </location>
</feature>
<evidence type="ECO:0000313" key="3">
    <source>
        <dbReference type="Proteomes" id="UP000224567"/>
    </source>
</evidence>
<dbReference type="Proteomes" id="UP000224567">
    <property type="component" value="Unassembled WGS sequence"/>
</dbReference>
<evidence type="ECO:0000256" key="1">
    <source>
        <dbReference type="SAM" id="Phobius"/>
    </source>
</evidence>
<keyword evidence="1" id="KW-0472">Membrane</keyword>
<evidence type="ECO:0000313" key="2">
    <source>
        <dbReference type="EMBL" id="PHT34864.1"/>
    </source>
</evidence>
<reference evidence="3" key="2">
    <citation type="journal article" date="2017" name="J. Anim. Genet.">
        <title>Multiple reference genome sequences of hot pepper reveal the massive evolution of plant disease resistance genes by retroduplication.</title>
        <authorList>
            <person name="Kim S."/>
            <person name="Park J."/>
            <person name="Yeom S.-I."/>
            <person name="Kim Y.-M."/>
            <person name="Seo E."/>
            <person name="Kim K.-T."/>
            <person name="Kim M.-S."/>
            <person name="Lee J.M."/>
            <person name="Cheong K."/>
            <person name="Shin H.-S."/>
            <person name="Kim S.-B."/>
            <person name="Han K."/>
            <person name="Lee J."/>
            <person name="Park M."/>
            <person name="Lee H.-A."/>
            <person name="Lee H.-Y."/>
            <person name="Lee Y."/>
            <person name="Oh S."/>
            <person name="Lee J.H."/>
            <person name="Choi E."/>
            <person name="Choi E."/>
            <person name="Lee S.E."/>
            <person name="Jeon J."/>
            <person name="Kim H."/>
            <person name="Choi G."/>
            <person name="Song H."/>
            <person name="Lee J."/>
            <person name="Lee S.-C."/>
            <person name="Kwon J.-K."/>
            <person name="Lee H.-Y."/>
            <person name="Koo N."/>
            <person name="Hong Y."/>
            <person name="Kim R.W."/>
            <person name="Kang W.-H."/>
            <person name="Huh J.H."/>
            <person name="Kang B.-C."/>
            <person name="Yang T.-J."/>
            <person name="Lee Y.-H."/>
            <person name="Bennetzen J.L."/>
            <person name="Choi D."/>
        </authorList>
    </citation>
    <scope>NUCLEOTIDE SEQUENCE [LARGE SCALE GENOMIC DNA]</scope>
    <source>
        <strain evidence="3">cv. PBC81</strain>
    </source>
</reference>
<sequence>MLPLLGPLTNYTADAIKGPSAVNPEKFPLVAAVGIGGGSGMYIPPVNNVKYDLEELMSEQLVESSQLQAVALRMVLQAPWELLFEVFLSIPCNYHPFLAVVVVELIPVGILAAWMTISLIWKTYSEITYLVLANKNLSFIVVHHNLSLVSLERPLLCDSFEASTSGLFLQGFRYLNIGERKVLPQSGEKGILELQRNTAEACPACFVNYHVSFV</sequence>
<organism evidence="2 3">
    <name type="scientific">Capsicum baccatum</name>
    <name type="common">Peruvian pepper</name>
    <dbReference type="NCBI Taxonomy" id="33114"/>
    <lineage>
        <taxon>Eukaryota</taxon>
        <taxon>Viridiplantae</taxon>
        <taxon>Streptophyta</taxon>
        <taxon>Embryophyta</taxon>
        <taxon>Tracheophyta</taxon>
        <taxon>Spermatophyta</taxon>
        <taxon>Magnoliopsida</taxon>
        <taxon>eudicotyledons</taxon>
        <taxon>Gunneridae</taxon>
        <taxon>Pentapetalae</taxon>
        <taxon>asterids</taxon>
        <taxon>lamiids</taxon>
        <taxon>Solanales</taxon>
        <taxon>Solanaceae</taxon>
        <taxon>Solanoideae</taxon>
        <taxon>Capsiceae</taxon>
        <taxon>Capsicum</taxon>
    </lineage>
</organism>